<name>A0A6N3HK81_CLOSY</name>
<sequence length="88" mass="9651">MIKGTTKSGFKYEVDESAADNMELIDALAEAAGDDMLAISNVCKMLLGKDMRKKLYDHVRAADGRVPIKNAVDEIMEIMQAMGDKGKK</sequence>
<proteinExistence type="predicted"/>
<accession>A0A6N3HK81</accession>
<reference evidence="1" key="1">
    <citation type="submission" date="2019-11" db="EMBL/GenBank/DDBJ databases">
        <authorList>
            <person name="Feng L."/>
        </authorList>
    </citation>
    <scope>NUCLEOTIDE SEQUENCE</scope>
    <source>
        <strain evidence="1">CsymbiosumLFYP84</strain>
    </source>
</reference>
<gene>
    <name evidence="1" type="ORF">CSLFYP84_03962</name>
</gene>
<protein>
    <recommendedName>
        <fullName evidence="2">Phage protein</fullName>
    </recommendedName>
</protein>
<dbReference type="EMBL" id="CACRUA010000062">
    <property type="protein sequence ID" value="VYU77337.1"/>
    <property type="molecule type" value="Genomic_DNA"/>
</dbReference>
<organism evidence="1">
    <name type="scientific">Clostridium symbiosum</name>
    <name type="common">Bacteroides symbiosus</name>
    <dbReference type="NCBI Taxonomy" id="1512"/>
    <lineage>
        <taxon>Bacteria</taxon>
        <taxon>Bacillati</taxon>
        <taxon>Bacillota</taxon>
        <taxon>Clostridia</taxon>
        <taxon>Lachnospirales</taxon>
        <taxon>Lachnospiraceae</taxon>
        <taxon>Otoolea</taxon>
    </lineage>
</organism>
<evidence type="ECO:0008006" key="2">
    <source>
        <dbReference type="Google" id="ProtNLM"/>
    </source>
</evidence>
<dbReference type="AlphaFoldDB" id="A0A6N3HK81"/>
<evidence type="ECO:0000313" key="1">
    <source>
        <dbReference type="EMBL" id="VYU77337.1"/>
    </source>
</evidence>
<dbReference type="RefSeq" id="WP_021642815.1">
    <property type="nucleotide sequence ID" value="NZ_CACRUA010000062.1"/>
</dbReference>